<dbReference type="Proteomes" id="UP000028542">
    <property type="component" value="Unassembled WGS sequence"/>
</dbReference>
<dbReference type="GO" id="GO:0003700">
    <property type="term" value="F:DNA-binding transcription factor activity"/>
    <property type="evidence" value="ECO:0007669"/>
    <property type="project" value="InterPro"/>
</dbReference>
<feature type="domain" description="HTH crp-type" evidence="5">
    <location>
        <begin position="157"/>
        <end position="231"/>
    </location>
</feature>
<dbReference type="GO" id="GO:0005829">
    <property type="term" value="C:cytosol"/>
    <property type="evidence" value="ECO:0007669"/>
    <property type="project" value="TreeGrafter"/>
</dbReference>
<dbReference type="SMART" id="SM00419">
    <property type="entry name" value="HTH_CRP"/>
    <property type="match status" value="1"/>
</dbReference>
<dbReference type="STRING" id="318464.IO99_08050"/>
<evidence type="ECO:0000256" key="2">
    <source>
        <dbReference type="ARBA" id="ARBA00023125"/>
    </source>
</evidence>
<evidence type="ECO:0000256" key="3">
    <source>
        <dbReference type="ARBA" id="ARBA00023163"/>
    </source>
</evidence>
<evidence type="ECO:0000313" key="7">
    <source>
        <dbReference type="Proteomes" id="UP000028542"/>
    </source>
</evidence>
<name>A0A084JCY9_9CLOT</name>
<dbReference type="SUPFAM" id="SSF46785">
    <property type="entry name" value="Winged helix' DNA-binding domain"/>
    <property type="match status" value="1"/>
</dbReference>
<keyword evidence="2" id="KW-0238">DNA-binding</keyword>
<dbReference type="CDD" id="cd00092">
    <property type="entry name" value="HTH_CRP"/>
    <property type="match status" value="1"/>
</dbReference>
<dbReference type="RefSeq" id="WP_035132091.1">
    <property type="nucleotide sequence ID" value="NZ_JPMD01000017.1"/>
</dbReference>
<dbReference type="InterPro" id="IPR014710">
    <property type="entry name" value="RmlC-like_jellyroll"/>
</dbReference>
<dbReference type="Pfam" id="PF00027">
    <property type="entry name" value="cNMP_binding"/>
    <property type="match status" value="1"/>
</dbReference>
<proteinExistence type="predicted"/>
<sequence>MSENKKCNCDNCLHKLCVERVPIFSGLNSEELSKVATLIVKKQYEKGELIIMEESYLENLIIIDKGKVKVFRYTIEGKEQILYIFDHGDFFGEKNLLNNQQSTYNVEALETTYICMINKNDFQNLLINYPKIGIKIIEELCSRMDKIESSVQNMGTKNIEWRINSLLLDFAERYGKKHPNGVIVELPLSREGIANYIGTARETVSRKLSVLQDEGVIDMIGNKQILIRDIDALMN</sequence>
<dbReference type="InterPro" id="IPR018490">
    <property type="entry name" value="cNMP-bd_dom_sf"/>
</dbReference>
<dbReference type="PROSITE" id="PS00042">
    <property type="entry name" value="HTH_CRP_1"/>
    <property type="match status" value="1"/>
</dbReference>
<evidence type="ECO:0000256" key="1">
    <source>
        <dbReference type="ARBA" id="ARBA00023015"/>
    </source>
</evidence>
<keyword evidence="1" id="KW-0805">Transcription regulation</keyword>
<dbReference type="InterPro" id="IPR012318">
    <property type="entry name" value="HTH_CRP"/>
</dbReference>
<dbReference type="CDD" id="cd00038">
    <property type="entry name" value="CAP_ED"/>
    <property type="match status" value="1"/>
</dbReference>
<dbReference type="GO" id="GO:0003677">
    <property type="term" value="F:DNA binding"/>
    <property type="evidence" value="ECO:0007669"/>
    <property type="project" value="UniProtKB-KW"/>
</dbReference>
<dbReference type="Pfam" id="PF13545">
    <property type="entry name" value="HTH_Crp_2"/>
    <property type="match status" value="1"/>
</dbReference>
<feature type="domain" description="Cyclic nucleotide-binding" evidence="4">
    <location>
        <begin position="23"/>
        <end position="143"/>
    </location>
</feature>
<dbReference type="PROSITE" id="PS51063">
    <property type="entry name" value="HTH_CRP_2"/>
    <property type="match status" value="1"/>
</dbReference>
<dbReference type="Gene3D" id="1.10.10.10">
    <property type="entry name" value="Winged helix-like DNA-binding domain superfamily/Winged helix DNA-binding domain"/>
    <property type="match status" value="1"/>
</dbReference>
<dbReference type="InterPro" id="IPR036388">
    <property type="entry name" value="WH-like_DNA-bd_sf"/>
</dbReference>
<dbReference type="InterPro" id="IPR036390">
    <property type="entry name" value="WH_DNA-bd_sf"/>
</dbReference>
<evidence type="ECO:0000259" key="5">
    <source>
        <dbReference type="PROSITE" id="PS51063"/>
    </source>
</evidence>
<organism evidence="6 7">
    <name type="scientific">Clostridium sulfidigenes</name>
    <dbReference type="NCBI Taxonomy" id="318464"/>
    <lineage>
        <taxon>Bacteria</taxon>
        <taxon>Bacillati</taxon>
        <taxon>Bacillota</taxon>
        <taxon>Clostridia</taxon>
        <taxon>Eubacteriales</taxon>
        <taxon>Clostridiaceae</taxon>
        <taxon>Clostridium</taxon>
    </lineage>
</organism>
<dbReference type="EMBL" id="JPMD01000017">
    <property type="protein sequence ID" value="KEZ86823.1"/>
    <property type="molecule type" value="Genomic_DNA"/>
</dbReference>
<accession>A0A084JCY9</accession>
<keyword evidence="7" id="KW-1185">Reference proteome</keyword>
<dbReference type="PRINTS" id="PR00034">
    <property type="entry name" value="HTHCRP"/>
</dbReference>
<dbReference type="InterPro" id="IPR050397">
    <property type="entry name" value="Env_Response_Regulators"/>
</dbReference>
<reference evidence="6 7" key="1">
    <citation type="submission" date="2014-07" db="EMBL/GenBank/DDBJ databases">
        <title>Draft genome of Clostridium sulfidigenes 113A isolated from sediments associated with methane hydrate from Krishna Godavari basin.</title>
        <authorList>
            <person name="Honkalas V.S."/>
            <person name="Dabir A.P."/>
            <person name="Arora P."/>
            <person name="Dhakephalkar P.K."/>
        </authorList>
    </citation>
    <scope>NUCLEOTIDE SEQUENCE [LARGE SCALE GENOMIC DNA]</scope>
    <source>
        <strain evidence="6 7">113A</strain>
    </source>
</reference>
<dbReference type="SUPFAM" id="SSF51206">
    <property type="entry name" value="cAMP-binding domain-like"/>
    <property type="match status" value="1"/>
</dbReference>
<dbReference type="PROSITE" id="PS50042">
    <property type="entry name" value="CNMP_BINDING_3"/>
    <property type="match status" value="1"/>
</dbReference>
<comment type="caution">
    <text evidence="6">The sequence shown here is derived from an EMBL/GenBank/DDBJ whole genome shotgun (WGS) entry which is preliminary data.</text>
</comment>
<dbReference type="PANTHER" id="PTHR24567">
    <property type="entry name" value="CRP FAMILY TRANSCRIPTIONAL REGULATORY PROTEIN"/>
    <property type="match status" value="1"/>
</dbReference>
<dbReference type="InterPro" id="IPR018335">
    <property type="entry name" value="Tscrpt_reg_HTH_Crp-type_CS"/>
</dbReference>
<protein>
    <submittedName>
        <fullName evidence="6">Crp/Fnr family transcriptional regulator</fullName>
    </submittedName>
</protein>
<dbReference type="InterPro" id="IPR000595">
    <property type="entry name" value="cNMP-bd_dom"/>
</dbReference>
<dbReference type="SMART" id="SM00100">
    <property type="entry name" value="cNMP"/>
    <property type="match status" value="1"/>
</dbReference>
<evidence type="ECO:0000313" key="6">
    <source>
        <dbReference type="EMBL" id="KEZ86823.1"/>
    </source>
</evidence>
<gene>
    <name evidence="6" type="ORF">IO99_08050</name>
</gene>
<dbReference type="eggNOG" id="COG0664">
    <property type="taxonomic scope" value="Bacteria"/>
</dbReference>
<dbReference type="AlphaFoldDB" id="A0A084JCY9"/>
<dbReference type="Gene3D" id="2.60.120.10">
    <property type="entry name" value="Jelly Rolls"/>
    <property type="match status" value="1"/>
</dbReference>
<dbReference type="PANTHER" id="PTHR24567:SF28">
    <property type="entry name" value="LISTERIOLYSIN REGULATORY PROTEIN"/>
    <property type="match status" value="1"/>
</dbReference>
<keyword evidence="3" id="KW-0804">Transcription</keyword>
<evidence type="ECO:0000259" key="4">
    <source>
        <dbReference type="PROSITE" id="PS50042"/>
    </source>
</evidence>